<feature type="region of interest" description="Disordered" evidence="1">
    <location>
        <begin position="20"/>
        <end position="54"/>
    </location>
</feature>
<organism evidence="2 3">
    <name type="scientific">Nephila pilipes</name>
    <name type="common">Giant wood spider</name>
    <name type="synonym">Nephila maculata</name>
    <dbReference type="NCBI Taxonomy" id="299642"/>
    <lineage>
        <taxon>Eukaryota</taxon>
        <taxon>Metazoa</taxon>
        <taxon>Ecdysozoa</taxon>
        <taxon>Arthropoda</taxon>
        <taxon>Chelicerata</taxon>
        <taxon>Arachnida</taxon>
        <taxon>Araneae</taxon>
        <taxon>Araneomorphae</taxon>
        <taxon>Entelegynae</taxon>
        <taxon>Araneoidea</taxon>
        <taxon>Nephilidae</taxon>
        <taxon>Nephila</taxon>
    </lineage>
</organism>
<name>A0A8X6NJT7_NEPPI</name>
<dbReference type="AlphaFoldDB" id="A0A8X6NJT7"/>
<dbReference type="EMBL" id="BMAW01058869">
    <property type="protein sequence ID" value="GFT18498.1"/>
    <property type="molecule type" value="Genomic_DNA"/>
</dbReference>
<reference evidence="2" key="1">
    <citation type="submission" date="2020-08" db="EMBL/GenBank/DDBJ databases">
        <title>Multicomponent nature underlies the extraordinary mechanical properties of spider dragline silk.</title>
        <authorList>
            <person name="Kono N."/>
            <person name="Nakamura H."/>
            <person name="Mori M."/>
            <person name="Yoshida Y."/>
            <person name="Ohtoshi R."/>
            <person name="Malay A.D."/>
            <person name="Moran D.A.P."/>
            <person name="Tomita M."/>
            <person name="Numata K."/>
            <person name="Arakawa K."/>
        </authorList>
    </citation>
    <scope>NUCLEOTIDE SEQUENCE</scope>
</reference>
<evidence type="ECO:0000313" key="2">
    <source>
        <dbReference type="EMBL" id="GFT18498.1"/>
    </source>
</evidence>
<evidence type="ECO:0000256" key="1">
    <source>
        <dbReference type="SAM" id="MobiDB-lite"/>
    </source>
</evidence>
<sequence length="87" mass="9785">MDTVNDSLFTLVHLNLGSQPLGVRQKPLGQREEKKKKSRHPTHVLRPPPTPPQGLLLSTCEYGEAPQNMDVPTPTRLVCNTYLWNVV</sequence>
<keyword evidence="3" id="KW-1185">Reference proteome</keyword>
<evidence type="ECO:0000313" key="3">
    <source>
        <dbReference type="Proteomes" id="UP000887013"/>
    </source>
</evidence>
<comment type="caution">
    <text evidence="2">The sequence shown here is derived from an EMBL/GenBank/DDBJ whole genome shotgun (WGS) entry which is preliminary data.</text>
</comment>
<dbReference type="Proteomes" id="UP000887013">
    <property type="component" value="Unassembled WGS sequence"/>
</dbReference>
<protein>
    <submittedName>
        <fullName evidence="2">Uncharacterized protein</fullName>
    </submittedName>
</protein>
<proteinExistence type="predicted"/>
<accession>A0A8X6NJT7</accession>
<gene>
    <name evidence="2" type="ORF">NPIL_413161</name>
</gene>